<evidence type="ECO:0000256" key="2">
    <source>
        <dbReference type="ARBA" id="ARBA00022908"/>
    </source>
</evidence>
<keyword evidence="7" id="KW-1185">Reference proteome</keyword>
<comment type="caution">
    <text evidence="6">The sequence shown here is derived from an EMBL/GenBank/DDBJ whole genome shotgun (WGS) entry which is preliminary data.</text>
</comment>
<dbReference type="PROSITE" id="PS51898">
    <property type="entry name" value="TYR_RECOMBINASE"/>
    <property type="match status" value="1"/>
</dbReference>
<protein>
    <submittedName>
        <fullName evidence="6">Site-specific recombinase XerD</fullName>
    </submittedName>
</protein>
<name>A0A560GL27_9PROT</name>
<comment type="similarity">
    <text evidence="1">Belongs to the 'phage' integrase family.</text>
</comment>
<dbReference type="InterPro" id="IPR002104">
    <property type="entry name" value="Integrase_catalytic"/>
</dbReference>
<dbReference type="InterPro" id="IPR011010">
    <property type="entry name" value="DNA_brk_join_enz"/>
</dbReference>
<dbReference type="Gene3D" id="1.10.443.10">
    <property type="entry name" value="Intergrase catalytic core"/>
    <property type="match status" value="1"/>
</dbReference>
<dbReference type="CDD" id="cd00397">
    <property type="entry name" value="DNA_BRE_C"/>
    <property type="match status" value="1"/>
</dbReference>
<feature type="domain" description="Tyr recombinase" evidence="5">
    <location>
        <begin position="190"/>
        <end position="388"/>
    </location>
</feature>
<dbReference type="InterPro" id="IPR010998">
    <property type="entry name" value="Integrase_recombinase_N"/>
</dbReference>
<keyword evidence="3" id="KW-0238">DNA-binding</keyword>
<dbReference type="GO" id="GO:0003677">
    <property type="term" value="F:DNA binding"/>
    <property type="evidence" value="ECO:0007669"/>
    <property type="project" value="UniProtKB-KW"/>
</dbReference>
<dbReference type="InterPro" id="IPR013762">
    <property type="entry name" value="Integrase-like_cat_sf"/>
</dbReference>
<dbReference type="EMBL" id="VITR01000026">
    <property type="protein sequence ID" value="TWB34314.1"/>
    <property type="molecule type" value="Genomic_DNA"/>
</dbReference>
<dbReference type="PANTHER" id="PTHR30349:SF41">
    <property type="entry name" value="INTEGRASE_RECOMBINASE PROTEIN MJ0367-RELATED"/>
    <property type="match status" value="1"/>
</dbReference>
<sequence length="402" mass="46428">MAFMADTQELKPGLVIFRRTDVQHRNWYCRVKLPNEDRYKTISLKTEDIAVAKDKAFDEDADLRFRVKHAIPVFSKTFAQVAQDFVDFQKLRSEAGEITHHRWRVMDSHVRSQLNRFVGTIQITQIGEDRWKAYPFWRQQNGKGRSGGKVSDGTIRDEMATFRSIMAYAASKHFIRENQVFKGRLPLSKVSREEFTPDEYRKLHSFARAWIKKGRADKNTWYRTMVYNFILVMTNTGMRPPEARNLLWRNISTQTDKHGRKFVRLSVRGKSKHRTLVAVSSVADYLERIREISKATGPDDPVFSTIEGKSSVTLYHDTIERLLTDSGLLLSASGRRRSTYCFRHTYATFRLTEGVDVYLLAKQMGTSVKMIEDHYGHVTAVKNADLILAGLPGWEPIAPVIE</sequence>
<dbReference type="GO" id="GO:0015074">
    <property type="term" value="P:DNA integration"/>
    <property type="evidence" value="ECO:0007669"/>
    <property type="project" value="UniProtKB-KW"/>
</dbReference>
<keyword evidence="4" id="KW-0233">DNA recombination</keyword>
<evidence type="ECO:0000259" key="5">
    <source>
        <dbReference type="PROSITE" id="PS51898"/>
    </source>
</evidence>
<gene>
    <name evidence="6" type="ORF">FBZ90_12614</name>
</gene>
<dbReference type="Pfam" id="PF00589">
    <property type="entry name" value="Phage_integrase"/>
    <property type="match status" value="1"/>
</dbReference>
<dbReference type="PANTHER" id="PTHR30349">
    <property type="entry name" value="PHAGE INTEGRASE-RELATED"/>
    <property type="match status" value="1"/>
</dbReference>
<evidence type="ECO:0000313" key="6">
    <source>
        <dbReference type="EMBL" id="TWB34314.1"/>
    </source>
</evidence>
<dbReference type="GO" id="GO:0006310">
    <property type="term" value="P:DNA recombination"/>
    <property type="evidence" value="ECO:0007669"/>
    <property type="project" value="UniProtKB-KW"/>
</dbReference>
<dbReference type="RefSeq" id="WP_211102351.1">
    <property type="nucleotide sequence ID" value="NZ_VITR01000026.1"/>
</dbReference>
<accession>A0A560GL27</accession>
<organism evidence="6 7">
    <name type="scientific">Nitrospirillum amazonense</name>
    <dbReference type="NCBI Taxonomy" id="28077"/>
    <lineage>
        <taxon>Bacteria</taxon>
        <taxon>Pseudomonadati</taxon>
        <taxon>Pseudomonadota</taxon>
        <taxon>Alphaproteobacteria</taxon>
        <taxon>Rhodospirillales</taxon>
        <taxon>Azospirillaceae</taxon>
        <taxon>Nitrospirillum</taxon>
    </lineage>
</organism>
<dbReference type="Proteomes" id="UP000315751">
    <property type="component" value="Unassembled WGS sequence"/>
</dbReference>
<dbReference type="InterPro" id="IPR050090">
    <property type="entry name" value="Tyrosine_recombinase_XerCD"/>
</dbReference>
<evidence type="ECO:0000256" key="3">
    <source>
        <dbReference type="ARBA" id="ARBA00023125"/>
    </source>
</evidence>
<dbReference type="Gene3D" id="1.10.150.130">
    <property type="match status" value="1"/>
</dbReference>
<dbReference type="SUPFAM" id="SSF56349">
    <property type="entry name" value="DNA breaking-rejoining enzymes"/>
    <property type="match status" value="1"/>
</dbReference>
<keyword evidence="2" id="KW-0229">DNA integration</keyword>
<reference evidence="6 7" key="1">
    <citation type="submission" date="2019-06" db="EMBL/GenBank/DDBJ databases">
        <title>Genomic Encyclopedia of Type Strains, Phase IV (KMG-V): Genome sequencing to study the core and pangenomes of soil and plant-associated prokaryotes.</title>
        <authorList>
            <person name="Whitman W."/>
        </authorList>
    </citation>
    <scope>NUCLEOTIDE SEQUENCE [LARGE SCALE GENOMIC DNA]</scope>
    <source>
        <strain evidence="6 7">BR 11622</strain>
    </source>
</reference>
<evidence type="ECO:0000313" key="7">
    <source>
        <dbReference type="Proteomes" id="UP000315751"/>
    </source>
</evidence>
<dbReference type="AlphaFoldDB" id="A0A560GL27"/>
<proteinExistence type="inferred from homology"/>
<evidence type="ECO:0000256" key="1">
    <source>
        <dbReference type="ARBA" id="ARBA00008857"/>
    </source>
</evidence>
<evidence type="ECO:0000256" key="4">
    <source>
        <dbReference type="ARBA" id="ARBA00023172"/>
    </source>
</evidence>